<dbReference type="Pfam" id="PF05199">
    <property type="entry name" value="GMC_oxred_C"/>
    <property type="match status" value="1"/>
</dbReference>
<dbReference type="EMBL" id="JBFOLK010000001">
    <property type="protein sequence ID" value="KAL2542012.1"/>
    <property type="molecule type" value="Genomic_DNA"/>
</dbReference>
<protein>
    <submittedName>
        <fullName evidence="11">Glucose-methanol-choline (GMC) oxidoreductase family protein</fullName>
    </submittedName>
</protein>
<dbReference type="PROSITE" id="PS00624">
    <property type="entry name" value="GMC_OXRED_2"/>
    <property type="match status" value="1"/>
</dbReference>
<dbReference type="AlphaFoldDB" id="A0ABD1VXD8"/>
<evidence type="ECO:0000313" key="11">
    <source>
        <dbReference type="EMBL" id="KAL2542021.1"/>
    </source>
</evidence>
<evidence type="ECO:0000313" key="12">
    <source>
        <dbReference type="Proteomes" id="UP001604336"/>
    </source>
</evidence>
<feature type="domain" description="Glucose-methanol-choline oxidoreductase N-terminal" evidence="9">
    <location>
        <begin position="282"/>
        <end position="296"/>
    </location>
</feature>
<organism evidence="11 12">
    <name type="scientific">Abeliophyllum distichum</name>
    <dbReference type="NCBI Taxonomy" id="126358"/>
    <lineage>
        <taxon>Eukaryota</taxon>
        <taxon>Viridiplantae</taxon>
        <taxon>Streptophyta</taxon>
        <taxon>Embryophyta</taxon>
        <taxon>Tracheophyta</taxon>
        <taxon>Spermatophyta</taxon>
        <taxon>Magnoliopsida</taxon>
        <taxon>eudicotyledons</taxon>
        <taxon>Gunneridae</taxon>
        <taxon>Pentapetalae</taxon>
        <taxon>asterids</taxon>
        <taxon>lamiids</taxon>
        <taxon>Lamiales</taxon>
        <taxon>Oleaceae</taxon>
        <taxon>Forsythieae</taxon>
        <taxon>Abeliophyllum</taxon>
    </lineage>
</organism>
<dbReference type="InterPro" id="IPR051871">
    <property type="entry name" value="GMC_Oxidoreductase-Related"/>
</dbReference>
<dbReference type="EMBL" id="JBFOLK010000001">
    <property type="protein sequence ID" value="KAL2542021.1"/>
    <property type="molecule type" value="Genomic_DNA"/>
</dbReference>
<feature type="chain" id="PRO_5044723634" evidence="8">
    <location>
        <begin position="28"/>
        <end position="575"/>
    </location>
</feature>
<dbReference type="PANTHER" id="PTHR45968">
    <property type="entry name" value="OSJNBA0019K04.7 PROTEIN"/>
    <property type="match status" value="1"/>
</dbReference>
<feature type="disulfide bond" evidence="7">
    <location>
        <begin position="450"/>
        <end position="505"/>
    </location>
</feature>
<evidence type="ECO:0000259" key="9">
    <source>
        <dbReference type="PROSITE" id="PS00624"/>
    </source>
</evidence>
<dbReference type="PANTHER" id="PTHR45968:SF31">
    <property type="entry name" value="GLUCOSE-METHANOL-CHOLINE (GMC) OXIDOREDUCTASE FAMILY PROTEIN"/>
    <property type="match status" value="1"/>
</dbReference>
<feature type="binding site" evidence="6">
    <location>
        <position position="542"/>
    </location>
    <ligand>
        <name>FAD</name>
        <dbReference type="ChEBI" id="CHEBI:57692"/>
    </ligand>
</feature>
<evidence type="ECO:0000256" key="6">
    <source>
        <dbReference type="PIRSR" id="PIRSR000137-2"/>
    </source>
</evidence>
<comment type="caution">
    <text evidence="11">The sequence shown here is derived from an EMBL/GenBank/DDBJ whole genome shotgun (WGS) entry which is preliminary data.</text>
</comment>
<feature type="binding site" evidence="6">
    <location>
        <begin position="513"/>
        <end position="514"/>
    </location>
    <ligand>
        <name>FAD</name>
        <dbReference type="ChEBI" id="CHEBI:57692"/>
    </ligand>
</feature>
<feature type="binding site" evidence="6">
    <location>
        <position position="123"/>
    </location>
    <ligand>
        <name>FAD</name>
        <dbReference type="ChEBI" id="CHEBI:57692"/>
    </ligand>
</feature>
<dbReference type="Pfam" id="PF00732">
    <property type="entry name" value="GMC_oxred_N"/>
    <property type="match status" value="1"/>
</dbReference>
<dbReference type="SUPFAM" id="SSF54373">
    <property type="entry name" value="FAD-linked reductases, C-terminal domain"/>
    <property type="match status" value="1"/>
</dbReference>
<feature type="binding site" evidence="6">
    <location>
        <begin position="553"/>
        <end position="554"/>
    </location>
    <ligand>
        <name>FAD</name>
        <dbReference type="ChEBI" id="CHEBI:57692"/>
    </ligand>
</feature>
<dbReference type="Gene3D" id="3.50.50.60">
    <property type="entry name" value="FAD/NAD(P)-binding domain"/>
    <property type="match status" value="1"/>
</dbReference>
<name>A0ABD1VXD8_9LAMI</name>
<reference evidence="12" key="2">
    <citation type="submission" date="2024-07" db="EMBL/GenBank/DDBJ databases">
        <title>Two chromosome-level genome assemblies of Korean endemic species Abeliophyllum distichum and Forsythia ovata (Oleaceae).</title>
        <authorList>
            <person name="Jang H."/>
        </authorList>
    </citation>
    <scope>NUCLEOTIDE SEQUENCE [LARGE SCALE GENOMIC DNA]</scope>
</reference>
<evidence type="ECO:0000256" key="7">
    <source>
        <dbReference type="PIRSR" id="PIRSR000137-3"/>
    </source>
</evidence>
<keyword evidence="7" id="KW-1015">Disulfide bond</keyword>
<feature type="binding site" evidence="6">
    <location>
        <begin position="57"/>
        <end position="58"/>
    </location>
    <ligand>
        <name>FAD</name>
        <dbReference type="ChEBI" id="CHEBI:57692"/>
    </ligand>
</feature>
<evidence type="ECO:0000256" key="1">
    <source>
        <dbReference type="ARBA" id="ARBA00001974"/>
    </source>
</evidence>
<evidence type="ECO:0000256" key="4">
    <source>
        <dbReference type="ARBA" id="ARBA00022729"/>
    </source>
</evidence>
<dbReference type="InterPro" id="IPR036188">
    <property type="entry name" value="FAD/NAD-bd_sf"/>
</dbReference>
<evidence type="ECO:0000256" key="8">
    <source>
        <dbReference type="SAM" id="SignalP"/>
    </source>
</evidence>
<evidence type="ECO:0000256" key="2">
    <source>
        <dbReference type="ARBA" id="ARBA00010790"/>
    </source>
</evidence>
<feature type="binding site" evidence="6">
    <location>
        <position position="236"/>
    </location>
    <ligand>
        <name>FAD</name>
        <dbReference type="ChEBI" id="CHEBI:57692"/>
    </ligand>
</feature>
<dbReference type="InterPro" id="IPR012132">
    <property type="entry name" value="GMC_OxRdtase"/>
</dbReference>
<comment type="similarity">
    <text evidence="2">Belongs to the GMC oxidoreductase family.</text>
</comment>
<dbReference type="PIRSF" id="PIRSF000137">
    <property type="entry name" value="Alcohol_oxidase"/>
    <property type="match status" value="1"/>
</dbReference>
<reference evidence="11" key="1">
    <citation type="submission" date="2024-07" db="EMBL/GenBank/DDBJ databases">
        <title>Two chromosome-level genome assemblies of Korean endemic species Abeliophyllum distichum and Forsythia ovata (Oleaceae).</title>
        <authorList>
            <person name="Mun J.H."/>
        </authorList>
    </citation>
    <scope>NUCLEOTIDE SEQUENCE</scope>
    <source>
        <strain evidence="11">KNKB198505000391</strain>
        <tissue evidence="11">Leaf</tissue>
    </source>
</reference>
<keyword evidence="12" id="KW-1185">Reference proteome</keyword>
<proteinExistence type="inferred from homology"/>
<comment type="cofactor">
    <cofactor evidence="1 6">
        <name>FAD</name>
        <dbReference type="ChEBI" id="CHEBI:57692"/>
    </cofactor>
</comment>
<dbReference type="InterPro" id="IPR000172">
    <property type="entry name" value="GMC_OxRdtase_N"/>
</dbReference>
<evidence type="ECO:0000313" key="10">
    <source>
        <dbReference type="EMBL" id="KAL2542012.1"/>
    </source>
</evidence>
<sequence length="575" mass="62783">MFSGMWFLHIVAAISLGIFFCIASSSAEQAPYPSFAKDAKLAPPVMYYDYIVIGGGTSGCALAATLSQGGAKVLVLERGGLPYGNPNITNIGGFPATLADTSPTSASQLFLSTDGVFNHRARVLGGGSSINAGFYTRASSDYVVAAGWNPRLVNESYEWVEKKVVFQPPMLSWQSAVRDGLLEAGILPYNGFTLEHLPGTKVGGTIFDQNGHRHTAADLLEYADPTNISVYLRATVYQILFRTTLAGQKPKAYGVYLRDSNGIRHMAYLNNGPMNEIILSSGALGSPQLLMLSGIGPAQQLKAQGIKVILDQPNMGQGMSDNPMNAVFIPSPLPVELSLIQVVGITKVGSFIEAASGFFELVWAHRMAQQVPMVENQTGHPSTIPFSESMQGAMPGPDPYRYADIQAGVILEKIAGPFSTGHLELQSRDPNDNPRVTFNYFKDPRDLQRCVQGLEIVRQVVESRPLSSFRYPFATMQSLMNMMLTFPINLRPKHVTATYSLEQFCVDTVMTIWHYHGGCQVGRVVDQDYKVIGVDSLRVIDGSTFYNSPGTNPQATVMMLGRYMGQRILQDRNPH</sequence>
<dbReference type="InterPro" id="IPR007867">
    <property type="entry name" value="GMC_OxRtase_C"/>
</dbReference>
<keyword evidence="3" id="KW-0285">Flavoprotein</keyword>
<evidence type="ECO:0000256" key="5">
    <source>
        <dbReference type="ARBA" id="ARBA00022827"/>
    </source>
</evidence>
<dbReference type="SUPFAM" id="SSF51905">
    <property type="entry name" value="FAD/NAD(P)-binding domain"/>
    <property type="match status" value="1"/>
</dbReference>
<accession>A0ABD1VXD8</accession>
<dbReference type="Gene3D" id="3.30.410.40">
    <property type="match status" value="1"/>
</dbReference>
<gene>
    <name evidence="10" type="ORF">Adt_02990</name>
    <name evidence="11" type="ORF">Adt_02999</name>
</gene>
<keyword evidence="5 6" id="KW-0274">FAD</keyword>
<keyword evidence="4 8" id="KW-0732">Signal</keyword>
<feature type="signal peptide" evidence="8">
    <location>
        <begin position="1"/>
        <end position="27"/>
    </location>
</feature>
<evidence type="ECO:0000256" key="3">
    <source>
        <dbReference type="ARBA" id="ARBA00022630"/>
    </source>
</evidence>
<dbReference type="Proteomes" id="UP001604336">
    <property type="component" value="Unassembled WGS sequence"/>
</dbReference>